<evidence type="ECO:0000256" key="3">
    <source>
        <dbReference type="ARBA" id="ARBA00012438"/>
    </source>
</evidence>
<keyword evidence="10 12" id="KW-1133">Transmembrane helix</keyword>
<comment type="subcellular location">
    <subcellularLocation>
        <location evidence="2">Membrane</location>
    </subcellularLocation>
</comment>
<feature type="domain" description="Histidine kinase" evidence="13">
    <location>
        <begin position="130"/>
        <end position="320"/>
    </location>
</feature>
<dbReference type="EMBL" id="FRAP01000015">
    <property type="protein sequence ID" value="SHK97995.1"/>
    <property type="molecule type" value="Genomic_DNA"/>
</dbReference>
<evidence type="ECO:0000256" key="1">
    <source>
        <dbReference type="ARBA" id="ARBA00000085"/>
    </source>
</evidence>
<dbReference type="GO" id="GO:0016020">
    <property type="term" value="C:membrane"/>
    <property type="evidence" value="ECO:0007669"/>
    <property type="project" value="UniProtKB-SubCell"/>
</dbReference>
<dbReference type="STRING" id="1848.SAMN05443637_115146"/>
<gene>
    <name evidence="15" type="ORF">SAMN05443637_115146</name>
</gene>
<keyword evidence="11" id="KW-0902">Two-component regulatory system</keyword>
<feature type="transmembrane region" description="Helical" evidence="12">
    <location>
        <begin position="12"/>
        <end position="31"/>
    </location>
</feature>
<evidence type="ECO:0000256" key="7">
    <source>
        <dbReference type="ARBA" id="ARBA00022741"/>
    </source>
</evidence>
<dbReference type="InterPro" id="IPR050482">
    <property type="entry name" value="Sensor_HK_TwoCompSys"/>
</dbReference>
<evidence type="ECO:0000313" key="16">
    <source>
        <dbReference type="Proteomes" id="UP000184363"/>
    </source>
</evidence>
<sequence>MGTPANRLSRRIVLINAVVFTVGTLLLAVSPATVSAPVLLTEIPVLAIGLAVILAANAFLLRRSLAPIDALTDVMARVDLLRGTDRVAPPQGGDLTSLVEAFNAMLDRLETERSTSSGHALAAQEAERRRIARELHDEIGQGLTASLLALRRTADRAPEELRADLHAVQETVRACLDDVRNVARRLRPDMLEDLGLVSSLTALSSELADASDVTVVRSIDPDLPPLSSDVELVIYRVAQEAMTNIARHADAKHVAVGLGREGNAIVLRVRDDGRGGVAEQAVEEGAGIRGMRERALLVGGRLTFRTPEGGGTEVRLEVPL</sequence>
<dbReference type="OrthoDB" id="227596at2"/>
<reference evidence="15 16" key="1">
    <citation type="submission" date="2016-11" db="EMBL/GenBank/DDBJ databases">
        <authorList>
            <person name="Jaros S."/>
            <person name="Januszkiewicz K."/>
            <person name="Wedrychowicz H."/>
        </authorList>
    </citation>
    <scope>NUCLEOTIDE SEQUENCE [LARGE SCALE GENOMIC DNA]</scope>
    <source>
        <strain evidence="15 16">DSM 43832</strain>
    </source>
</reference>
<evidence type="ECO:0000256" key="5">
    <source>
        <dbReference type="ARBA" id="ARBA00022679"/>
    </source>
</evidence>
<dbReference type="RefSeq" id="WP_073458602.1">
    <property type="nucleotide sequence ID" value="NZ_CALGVN010000033.1"/>
</dbReference>
<evidence type="ECO:0000256" key="9">
    <source>
        <dbReference type="ARBA" id="ARBA00022840"/>
    </source>
</evidence>
<name>A0A1M6WWR4_PSETH</name>
<dbReference type="Pfam" id="PF00672">
    <property type="entry name" value="HAMP"/>
    <property type="match status" value="1"/>
</dbReference>
<keyword evidence="5" id="KW-0808">Transferase</keyword>
<keyword evidence="4" id="KW-0597">Phosphoprotein</keyword>
<dbReference type="Gene3D" id="1.20.5.1930">
    <property type="match status" value="1"/>
</dbReference>
<keyword evidence="9" id="KW-0067">ATP-binding</keyword>
<evidence type="ECO:0000256" key="8">
    <source>
        <dbReference type="ARBA" id="ARBA00022777"/>
    </source>
</evidence>
<keyword evidence="6 12" id="KW-0812">Transmembrane</keyword>
<evidence type="ECO:0000256" key="6">
    <source>
        <dbReference type="ARBA" id="ARBA00022692"/>
    </source>
</evidence>
<dbReference type="PROSITE" id="PS50109">
    <property type="entry name" value="HIS_KIN"/>
    <property type="match status" value="1"/>
</dbReference>
<keyword evidence="8 15" id="KW-0418">Kinase</keyword>
<dbReference type="InterPro" id="IPR036890">
    <property type="entry name" value="HATPase_C_sf"/>
</dbReference>
<dbReference type="InterPro" id="IPR005467">
    <property type="entry name" value="His_kinase_dom"/>
</dbReference>
<evidence type="ECO:0000256" key="10">
    <source>
        <dbReference type="ARBA" id="ARBA00022989"/>
    </source>
</evidence>
<dbReference type="InterPro" id="IPR003594">
    <property type="entry name" value="HATPase_dom"/>
</dbReference>
<dbReference type="PROSITE" id="PS50885">
    <property type="entry name" value="HAMP"/>
    <property type="match status" value="1"/>
</dbReference>
<dbReference type="SUPFAM" id="SSF55874">
    <property type="entry name" value="ATPase domain of HSP90 chaperone/DNA topoisomerase II/histidine kinase"/>
    <property type="match status" value="1"/>
</dbReference>
<dbReference type="SMART" id="SM00304">
    <property type="entry name" value="HAMP"/>
    <property type="match status" value="1"/>
</dbReference>
<dbReference type="InterPro" id="IPR011712">
    <property type="entry name" value="Sig_transdc_His_kin_sub3_dim/P"/>
</dbReference>
<dbReference type="AlphaFoldDB" id="A0A1M6WWR4"/>
<proteinExistence type="predicted"/>
<dbReference type="CDD" id="cd16917">
    <property type="entry name" value="HATPase_UhpB-NarQ-NarX-like"/>
    <property type="match status" value="1"/>
</dbReference>
<dbReference type="PANTHER" id="PTHR24421">
    <property type="entry name" value="NITRATE/NITRITE SENSOR PROTEIN NARX-RELATED"/>
    <property type="match status" value="1"/>
</dbReference>
<dbReference type="EC" id="2.7.13.3" evidence="3"/>
<dbReference type="Gene3D" id="3.30.565.10">
    <property type="entry name" value="Histidine kinase-like ATPase, C-terminal domain"/>
    <property type="match status" value="1"/>
</dbReference>
<dbReference type="GO" id="GO:0000155">
    <property type="term" value="F:phosphorelay sensor kinase activity"/>
    <property type="evidence" value="ECO:0007669"/>
    <property type="project" value="InterPro"/>
</dbReference>
<evidence type="ECO:0000256" key="2">
    <source>
        <dbReference type="ARBA" id="ARBA00004370"/>
    </source>
</evidence>
<feature type="domain" description="HAMP" evidence="14">
    <location>
        <begin position="62"/>
        <end position="114"/>
    </location>
</feature>
<dbReference type="Pfam" id="PF07730">
    <property type="entry name" value="HisKA_3"/>
    <property type="match status" value="1"/>
</dbReference>
<evidence type="ECO:0000256" key="4">
    <source>
        <dbReference type="ARBA" id="ARBA00022553"/>
    </source>
</evidence>
<dbReference type="InterPro" id="IPR003660">
    <property type="entry name" value="HAMP_dom"/>
</dbReference>
<evidence type="ECO:0000256" key="11">
    <source>
        <dbReference type="ARBA" id="ARBA00023012"/>
    </source>
</evidence>
<dbReference type="Proteomes" id="UP000184363">
    <property type="component" value="Unassembled WGS sequence"/>
</dbReference>
<keyword evidence="16" id="KW-1185">Reference proteome</keyword>
<feature type="transmembrane region" description="Helical" evidence="12">
    <location>
        <begin position="43"/>
        <end position="61"/>
    </location>
</feature>
<dbReference type="PANTHER" id="PTHR24421:SF10">
    <property type="entry name" value="NITRATE_NITRITE SENSOR PROTEIN NARQ"/>
    <property type="match status" value="1"/>
</dbReference>
<dbReference type="Pfam" id="PF02518">
    <property type="entry name" value="HATPase_c"/>
    <property type="match status" value="1"/>
</dbReference>
<dbReference type="GO" id="GO:0046983">
    <property type="term" value="F:protein dimerization activity"/>
    <property type="evidence" value="ECO:0007669"/>
    <property type="project" value="InterPro"/>
</dbReference>
<evidence type="ECO:0000259" key="13">
    <source>
        <dbReference type="PROSITE" id="PS50109"/>
    </source>
</evidence>
<dbReference type="GO" id="GO:0005524">
    <property type="term" value="F:ATP binding"/>
    <property type="evidence" value="ECO:0007669"/>
    <property type="project" value="UniProtKB-KW"/>
</dbReference>
<comment type="catalytic activity">
    <reaction evidence="1">
        <text>ATP + protein L-histidine = ADP + protein N-phospho-L-histidine.</text>
        <dbReference type="EC" id="2.7.13.3"/>
    </reaction>
</comment>
<evidence type="ECO:0000256" key="12">
    <source>
        <dbReference type="SAM" id="Phobius"/>
    </source>
</evidence>
<accession>A0A1M6WWR4</accession>
<organism evidence="15 16">
    <name type="scientific">Pseudonocardia thermophila</name>
    <dbReference type="NCBI Taxonomy" id="1848"/>
    <lineage>
        <taxon>Bacteria</taxon>
        <taxon>Bacillati</taxon>
        <taxon>Actinomycetota</taxon>
        <taxon>Actinomycetes</taxon>
        <taxon>Pseudonocardiales</taxon>
        <taxon>Pseudonocardiaceae</taxon>
        <taxon>Pseudonocardia</taxon>
    </lineage>
</organism>
<keyword evidence="7" id="KW-0547">Nucleotide-binding</keyword>
<evidence type="ECO:0000313" key="15">
    <source>
        <dbReference type="EMBL" id="SHK97995.1"/>
    </source>
</evidence>
<keyword evidence="12" id="KW-0472">Membrane</keyword>
<protein>
    <recommendedName>
        <fullName evidence="3">histidine kinase</fullName>
        <ecNumber evidence="3">2.7.13.3</ecNumber>
    </recommendedName>
</protein>
<evidence type="ECO:0000259" key="14">
    <source>
        <dbReference type="PROSITE" id="PS50885"/>
    </source>
</evidence>